<dbReference type="SUPFAM" id="SSF51445">
    <property type="entry name" value="(Trans)glycosidases"/>
    <property type="match status" value="1"/>
</dbReference>
<dbReference type="Pfam" id="PF01120">
    <property type="entry name" value="Alpha_L_fucos"/>
    <property type="match status" value="1"/>
</dbReference>
<comment type="caution">
    <text evidence="8">The sequence shown here is derived from an EMBL/GenBank/DDBJ whole genome shotgun (WGS) entry which is preliminary data.</text>
</comment>
<comment type="similarity">
    <text evidence="1">Belongs to the glycosyl hydrolase 29 family.</text>
</comment>
<dbReference type="PANTHER" id="PTHR10030:SF2">
    <property type="entry name" value="TISSUE ALPHA-L-FUCOSIDASE"/>
    <property type="match status" value="1"/>
</dbReference>
<dbReference type="SMART" id="SM00812">
    <property type="entry name" value="Alpha_L_fucos"/>
    <property type="match status" value="1"/>
</dbReference>
<name>A0A9J6HCE9_HAELO</name>
<proteinExistence type="inferred from homology"/>
<dbReference type="GO" id="GO:0016139">
    <property type="term" value="P:glycoside catabolic process"/>
    <property type="evidence" value="ECO:0007669"/>
    <property type="project" value="TreeGrafter"/>
</dbReference>
<evidence type="ECO:0000256" key="6">
    <source>
        <dbReference type="SAM" id="SignalP"/>
    </source>
</evidence>
<dbReference type="EC" id="3.2.1.51" evidence="2"/>
<feature type="chain" id="PRO_5039887291" description="alpha-L-fucosidase" evidence="6">
    <location>
        <begin position="23"/>
        <end position="116"/>
    </location>
</feature>
<dbReference type="InterPro" id="IPR057739">
    <property type="entry name" value="Glyco_hydro_29_N"/>
</dbReference>
<dbReference type="GO" id="GO:0004560">
    <property type="term" value="F:alpha-L-fucosidase activity"/>
    <property type="evidence" value="ECO:0007669"/>
    <property type="project" value="UniProtKB-EC"/>
</dbReference>
<dbReference type="AlphaFoldDB" id="A0A9J6HCE9"/>
<organism evidence="8 9">
    <name type="scientific">Haemaphysalis longicornis</name>
    <name type="common">Bush tick</name>
    <dbReference type="NCBI Taxonomy" id="44386"/>
    <lineage>
        <taxon>Eukaryota</taxon>
        <taxon>Metazoa</taxon>
        <taxon>Ecdysozoa</taxon>
        <taxon>Arthropoda</taxon>
        <taxon>Chelicerata</taxon>
        <taxon>Arachnida</taxon>
        <taxon>Acari</taxon>
        <taxon>Parasitiformes</taxon>
        <taxon>Ixodida</taxon>
        <taxon>Ixodoidea</taxon>
        <taxon>Ixodidae</taxon>
        <taxon>Haemaphysalinae</taxon>
        <taxon>Haemaphysalis</taxon>
    </lineage>
</organism>
<dbReference type="GO" id="GO:0005764">
    <property type="term" value="C:lysosome"/>
    <property type="evidence" value="ECO:0007669"/>
    <property type="project" value="TreeGrafter"/>
</dbReference>
<evidence type="ECO:0000259" key="7">
    <source>
        <dbReference type="Pfam" id="PF01120"/>
    </source>
</evidence>
<sequence>MNHPVSNSFLIFTFLLAPCSRARYTPDWKSLDTRRPPAWFAESKFGIIVHWGLYSIPSVGLHVAEDFWGNWKLKKEPALIEFMNKHYKPGFTYQDFAPMFTAELFDADQWADIFSR</sequence>
<dbReference type="GO" id="GO:0006004">
    <property type="term" value="P:fucose metabolic process"/>
    <property type="evidence" value="ECO:0007669"/>
    <property type="project" value="TreeGrafter"/>
</dbReference>
<evidence type="ECO:0000313" key="8">
    <source>
        <dbReference type="EMBL" id="KAH9384778.1"/>
    </source>
</evidence>
<feature type="domain" description="Glycoside hydrolase family 29 N-terminal" evidence="7">
    <location>
        <begin position="20"/>
        <end position="115"/>
    </location>
</feature>
<evidence type="ECO:0000313" key="9">
    <source>
        <dbReference type="Proteomes" id="UP000821853"/>
    </source>
</evidence>
<dbReference type="InterPro" id="IPR017853">
    <property type="entry name" value="GH"/>
</dbReference>
<dbReference type="VEuPathDB" id="VectorBase:HLOH_041002"/>
<keyword evidence="4" id="KW-0378">Hydrolase</keyword>
<gene>
    <name evidence="8" type="ORF">HPB48_026791</name>
</gene>
<evidence type="ECO:0000256" key="2">
    <source>
        <dbReference type="ARBA" id="ARBA00012662"/>
    </source>
</evidence>
<evidence type="ECO:0000256" key="5">
    <source>
        <dbReference type="ARBA" id="ARBA00023295"/>
    </source>
</evidence>
<keyword evidence="9" id="KW-1185">Reference proteome</keyword>
<evidence type="ECO:0000256" key="4">
    <source>
        <dbReference type="ARBA" id="ARBA00022801"/>
    </source>
</evidence>
<reference evidence="8 9" key="1">
    <citation type="journal article" date="2020" name="Cell">
        <title>Large-Scale Comparative Analyses of Tick Genomes Elucidate Their Genetic Diversity and Vector Capacities.</title>
        <authorList>
            <consortium name="Tick Genome and Microbiome Consortium (TIGMIC)"/>
            <person name="Jia N."/>
            <person name="Wang J."/>
            <person name="Shi W."/>
            <person name="Du L."/>
            <person name="Sun Y."/>
            <person name="Zhan W."/>
            <person name="Jiang J.F."/>
            <person name="Wang Q."/>
            <person name="Zhang B."/>
            <person name="Ji P."/>
            <person name="Bell-Sakyi L."/>
            <person name="Cui X.M."/>
            <person name="Yuan T.T."/>
            <person name="Jiang B.G."/>
            <person name="Yang W.F."/>
            <person name="Lam T.T."/>
            <person name="Chang Q.C."/>
            <person name="Ding S.J."/>
            <person name="Wang X.J."/>
            <person name="Zhu J.G."/>
            <person name="Ruan X.D."/>
            <person name="Zhao L."/>
            <person name="Wei J.T."/>
            <person name="Ye R.Z."/>
            <person name="Que T.C."/>
            <person name="Du C.H."/>
            <person name="Zhou Y.H."/>
            <person name="Cheng J.X."/>
            <person name="Dai P.F."/>
            <person name="Guo W.B."/>
            <person name="Han X.H."/>
            <person name="Huang E.J."/>
            <person name="Li L.F."/>
            <person name="Wei W."/>
            <person name="Gao Y.C."/>
            <person name="Liu J.Z."/>
            <person name="Shao H.Z."/>
            <person name="Wang X."/>
            <person name="Wang C.C."/>
            <person name="Yang T.C."/>
            <person name="Huo Q.B."/>
            <person name="Li W."/>
            <person name="Chen H.Y."/>
            <person name="Chen S.E."/>
            <person name="Zhou L.G."/>
            <person name="Ni X.B."/>
            <person name="Tian J.H."/>
            <person name="Sheng Y."/>
            <person name="Liu T."/>
            <person name="Pan Y.S."/>
            <person name="Xia L.Y."/>
            <person name="Li J."/>
            <person name="Zhao F."/>
            <person name="Cao W.C."/>
        </authorList>
    </citation>
    <scope>NUCLEOTIDE SEQUENCE [LARGE SCALE GENOMIC DNA]</scope>
    <source>
        <strain evidence="8">HaeL-2018</strain>
    </source>
</reference>
<dbReference type="PANTHER" id="PTHR10030">
    <property type="entry name" value="ALPHA-L-FUCOSIDASE"/>
    <property type="match status" value="1"/>
</dbReference>
<feature type="signal peptide" evidence="6">
    <location>
        <begin position="1"/>
        <end position="22"/>
    </location>
</feature>
<evidence type="ECO:0000256" key="3">
    <source>
        <dbReference type="ARBA" id="ARBA00022729"/>
    </source>
</evidence>
<dbReference type="EMBL" id="JABSTR010003111">
    <property type="protein sequence ID" value="KAH9384778.1"/>
    <property type="molecule type" value="Genomic_DNA"/>
</dbReference>
<dbReference type="InterPro" id="IPR000933">
    <property type="entry name" value="Glyco_hydro_29"/>
</dbReference>
<dbReference type="Gene3D" id="3.20.20.80">
    <property type="entry name" value="Glycosidases"/>
    <property type="match status" value="1"/>
</dbReference>
<keyword evidence="3 6" id="KW-0732">Signal</keyword>
<accession>A0A9J6HCE9</accession>
<dbReference type="Proteomes" id="UP000821853">
    <property type="component" value="Unassembled WGS sequence"/>
</dbReference>
<evidence type="ECO:0000256" key="1">
    <source>
        <dbReference type="ARBA" id="ARBA00007951"/>
    </source>
</evidence>
<protein>
    <recommendedName>
        <fullName evidence="2">alpha-L-fucosidase</fullName>
        <ecNumber evidence="2">3.2.1.51</ecNumber>
    </recommendedName>
</protein>
<keyword evidence="5" id="KW-0326">Glycosidase</keyword>
<dbReference type="OrthoDB" id="6039950at2759"/>